<accession>A0A382M2W4</accession>
<organism evidence="2">
    <name type="scientific">marine metagenome</name>
    <dbReference type="NCBI Taxonomy" id="408172"/>
    <lineage>
        <taxon>unclassified sequences</taxon>
        <taxon>metagenomes</taxon>
        <taxon>ecological metagenomes</taxon>
    </lineage>
</organism>
<dbReference type="GO" id="GO:0008081">
    <property type="term" value="F:phosphoric diester hydrolase activity"/>
    <property type="evidence" value="ECO:0007669"/>
    <property type="project" value="InterPro"/>
</dbReference>
<dbReference type="PANTHER" id="PTHR46211:SF1">
    <property type="entry name" value="GLYCEROPHOSPHODIESTER PHOSPHODIESTERASE, CYTOPLASMIC"/>
    <property type="match status" value="1"/>
</dbReference>
<dbReference type="GO" id="GO:0006629">
    <property type="term" value="P:lipid metabolic process"/>
    <property type="evidence" value="ECO:0007669"/>
    <property type="project" value="InterPro"/>
</dbReference>
<dbReference type="SUPFAM" id="SSF51695">
    <property type="entry name" value="PLC-like phosphodiesterases"/>
    <property type="match status" value="1"/>
</dbReference>
<dbReference type="PANTHER" id="PTHR46211">
    <property type="entry name" value="GLYCEROPHOSPHORYL DIESTER PHOSPHODIESTERASE"/>
    <property type="match status" value="1"/>
</dbReference>
<proteinExistence type="predicted"/>
<sequence>MTEFYNNKPLFFAHRGYLLNKPENTLSSLLEAIKIGAQALEIDVMQTKDKKIVCSHNHYLDIETNFIGDISEIEYSYIKRANTAYRLKNKKEPIPQLIDVLKKIPDEIKINIEIKTRKYRDIFAAREIVDIIKNTNISQRVLISSFNPLVLWYIKW</sequence>
<gene>
    <name evidence="2" type="ORF">METZ01_LOCUS295149</name>
</gene>
<reference evidence="2" key="1">
    <citation type="submission" date="2018-05" db="EMBL/GenBank/DDBJ databases">
        <authorList>
            <person name="Lanie J.A."/>
            <person name="Ng W.-L."/>
            <person name="Kazmierczak K.M."/>
            <person name="Andrzejewski T.M."/>
            <person name="Davidsen T.M."/>
            <person name="Wayne K.J."/>
            <person name="Tettelin H."/>
            <person name="Glass J.I."/>
            <person name="Rusch D."/>
            <person name="Podicherti R."/>
            <person name="Tsui H.-C.T."/>
            <person name="Winkler M.E."/>
        </authorList>
    </citation>
    <scope>NUCLEOTIDE SEQUENCE</scope>
</reference>
<protein>
    <recommendedName>
        <fullName evidence="1">GP-PDE domain-containing protein</fullName>
    </recommendedName>
</protein>
<dbReference type="Pfam" id="PF03009">
    <property type="entry name" value="GDPD"/>
    <property type="match status" value="1"/>
</dbReference>
<feature type="non-terminal residue" evidence="2">
    <location>
        <position position="156"/>
    </location>
</feature>
<feature type="domain" description="GP-PDE" evidence="1">
    <location>
        <begin position="9"/>
        <end position="156"/>
    </location>
</feature>
<dbReference type="InterPro" id="IPR017946">
    <property type="entry name" value="PLC-like_Pdiesterase_TIM-brl"/>
</dbReference>
<dbReference type="AlphaFoldDB" id="A0A382M2W4"/>
<dbReference type="Gene3D" id="3.20.20.190">
    <property type="entry name" value="Phosphatidylinositol (PI) phosphodiesterase"/>
    <property type="match status" value="1"/>
</dbReference>
<dbReference type="EMBL" id="UINC01090391">
    <property type="protein sequence ID" value="SVC42295.1"/>
    <property type="molecule type" value="Genomic_DNA"/>
</dbReference>
<name>A0A382M2W4_9ZZZZ</name>
<evidence type="ECO:0000313" key="2">
    <source>
        <dbReference type="EMBL" id="SVC42295.1"/>
    </source>
</evidence>
<dbReference type="InterPro" id="IPR030395">
    <property type="entry name" value="GP_PDE_dom"/>
</dbReference>
<evidence type="ECO:0000259" key="1">
    <source>
        <dbReference type="PROSITE" id="PS51704"/>
    </source>
</evidence>
<dbReference type="PROSITE" id="PS51704">
    <property type="entry name" value="GP_PDE"/>
    <property type="match status" value="1"/>
</dbReference>